<name>A0A6J8A7G3_MYTCO</name>
<sequence length="152" mass="17422">MLFVFLIHTTVLLTVIAQHNLTPFGNATQSSHITGGKPEYAIKPPISNRFTLDICSHTYVDRVNRPAWWMFQFSYRYAYITDITIYYREDSGSFSAYMSFRMAVKFEDVDFMDIVGTEQDHIDATEDIKLSQIALEVEIQLTQAAAAAENDF</sequence>
<dbReference type="Proteomes" id="UP000507470">
    <property type="component" value="Unassembled WGS sequence"/>
</dbReference>
<gene>
    <name evidence="2" type="ORF">MCOR_4440</name>
</gene>
<evidence type="ECO:0000313" key="3">
    <source>
        <dbReference type="Proteomes" id="UP000507470"/>
    </source>
</evidence>
<evidence type="ECO:0000313" key="2">
    <source>
        <dbReference type="EMBL" id="CAC5362796.1"/>
    </source>
</evidence>
<keyword evidence="1" id="KW-0732">Signal</keyword>
<evidence type="ECO:0000256" key="1">
    <source>
        <dbReference type="SAM" id="SignalP"/>
    </source>
</evidence>
<feature type="chain" id="PRO_5027010325" description="Fucolectin tachylectin-4 pentraxin-1 domain-containing protein" evidence="1">
    <location>
        <begin position="18"/>
        <end position="152"/>
    </location>
</feature>
<proteinExistence type="predicted"/>
<dbReference type="EMBL" id="CACVKT020000762">
    <property type="protein sequence ID" value="CAC5362796.1"/>
    <property type="molecule type" value="Genomic_DNA"/>
</dbReference>
<reference evidence="2 3" key="1">
    <citation type="submission" date="2020-06" db="EMBL/GenBank/DDBJ databases">
        <authorList>
            <person name="Li R."/>
            <person name="Bekaert M."/>
        </authorList>
    </citation>
    <scope>NUCLEOTIDE SEQUENCE [LARGE SCALE GENOMIC DNA]</scope>
    <source>
        <strain evidence="3">wild</strain>
    </source>
</reference>
<accession>A0A6J8A7G3</accession>
<feature type="signal peptide" evidence="1">
    <location>
        <begin position="1"/>
        <end position="17"/>
    </location>
</feature>
<keyword evidence="3" id="KW-1185">Reference proteome</keyword>
<organism evidence="2 3">
    <name type="scientific">Mytilus coruscus</name>
    <name type="common">Sea mussel</name>
    <dbReference type="NCBI Taxonomy" id="42192"/>
    <lineage>
        <taxon>Eukaryota</taxon>
        <taxon>Metazoa</taxon>
        <taxon>Spiralia</taxon>
        <taxon>Lophotrochozoa</taxon>
        <taxon>Mollusca</taxon>
        <taxon>Bivalvia</taxon>
        <taxon>Autobranchia</taxon>
        <taxon>Pteriomorphia</taxon>
        <taxon>Mytilida</taxon>
        <taxon>Mytiloidea</taxon>
        <taxon>Mytilidae</taxon>
        <taxon>Mytilinae</taxon>
        <taxon>Mytilus</taxon>
    </lineage>
</organism>
<dbReference type="Gene3D" id="2.60.120.260">
    <property type="entry name" value="Galactose-binding domain-like"/>
    <property type="match status" value="1"/>
</dbReference>
<dbReference type="OrthoDB" id="6195521at2759"/>
<evidence type="ECO:0008006" key="4">
    <source>
        <dbReference type="Google" id="ProtNLM"/>
    </source>
</evidence>
<dbReference type="AlphaFoldDB" id="A0A6J8A7G3"/>
<protein>
    <recommendedName>
        <fullName evidence="4">Fucolectin tachylectin-4 pentraxin-1 domain-containing protein</fullName>
    </recommendedName>
</protein>